<dbReference type="Proteomes" id="UP000673434">
    <property type="component" value="Unassembled WGS sequence"/>
</dbReference>
<proteinExistence type="predicted"/>
<evidence type="ECO:0000313" key="1">
    <source>
        <dbReference type="EMBL" id="MBQ0600864.1"/>
    </source>
</evidence>
<dbReference type="RefSeq" id="WP_210846268.1">
    <property type="nucleotide sequence ID" value="NZ_JAGKON010000013.1"/>
</dbReference>
<sequence length="177" mass="20811">MTDEIDKEISKHNLSAFGWKMGEFNHSTPFDSHVIYLRDFRYKHQQLFTVAQKDFYQLKVKEDLPKDECVNFIAQIIKKLAKKKKLNEIENQAIVPIMVHYIKSTRVFAQWRSQASPDTRLHMVMNIYHDGTANANAVRLRPFIVMPDAVMLTVAEFLNCTSRVHDTDKKSHPEWFK</sequence>
<accession>A0AAP2BIC4</accession>
<gene>
    <name evidence="1" type="ORF">J7S78_13785</name>
</gene>
<name>A0AAP2BIC4_KLEOX</name>
<dbReference type="EMBL" id="JAGKON010000013">
    <property type="protein sequence ID" value="MBQ0600864.1"/>
    <property type="molecule type" value="Genomic_DNA"/>
</dbReference>
<evidence type="ECO:0000313" key="2">
    <source>
        <dbReference type="Proteomes" id="UP000673434"/>
    </source>
</evidence>
<reference evidence="1 2" key="1">
    <citation type="submission" date="2021-03" db="EMBL/GenBank/DDBJ databases">
        <authorList>
            <person name="Stanton E."/>
        </authorList>
    </citation>
    <scope>NUCLEOTIDE SEQUENCE [LARGE SCALE GENOMIC DNA]</scope>
    <source>
        <strain evidence="1 2">2020EL-00037</strain>
    </source>
</reference>
<dbReference type="AlphaFoldDB" id="A0AAP2BIC4"/>
<protein>
    <submittedName>
        <fullName evidence="1">Uncharacterized protein</fullName>
    </submittedName>
</protein>
<organism evidence="1 2">
    <name type="scientific">Klebsiella oxytoca</name>
    <dbReference type="NCBI Taxonomy" id="571"/>
    <lineage>
        <taxon>Bacteria</taxon>
        <taxon>Pseudomonadati</taxon>
        <taxon>Pseudomonadota</taxon>
        <taxon>Gammaproteobacteria</taxon>
        <taxon>Enterobacterales</taxon>
        <taxon>Enterobacteriaceae</taxon>
        <taxon>Klebsiella/Raoultella group</taxon>
        <taxon>Klebsiella</taxon>
    </lineage>
</organism>
<comment type="caution">
    <text evidence="1">The sequence shown here is derived from an EMBL/GenBank/DDBJ whole genome shotgun (WGS) entry which is preliminary data.</text>
</comment>
<keyword evidence="2" id="KW-1185">Reference proteome</keyword>